<keyword evidence="12" id="KW-1185">Reference proteome</keyword>
<feature type="transmembrane region" description="Helical" evidence="9">
    <location>
        <begin position="271"/>
        <end position="293"/>
    </location>
</feature>
<comment type="subcellular location">
    <subcellularLocation>
        <location evidence="2">Membrane</location>
        <topology evidence="2">Multi-pass membrane protein</topology>
    </subcellularLocation>
</comment>
<evidence type="ECO:0000256" key="9">
    <source>
        <dbReference type="SAM" id="Phobius"/>
    </source>
</evidence>
<keyword evidence="4 9" id="KW-0812">Transmembrane</keyword>
<keyword evidence="8" id="KW-0807">Transducer</keyword>
<proteinExistence type="predicted"/>
<dbReference type="PROSITE" id="PS50262">
    <property type="entry name" value="G_PROTEIN_RECEP_F1_2"/>
    <property type="match status" value="1"/>
</dbReference>
<dbReference type="Gene3D" id="1.20.1070.10">
    <property type="entry name" value="Rhodopsin 7-helix transmembrane proteins"/>
    <property type="match status" value="1"/>
</dbReference>
<dbReference type="FunFam" id="1.20.1070.10:FF:000006">
    <property type="entry name" value="Olfactory receptor"/>
    <property type="match status" value="1"/>
</dbReference>
<dbReference type="GO" id="GO:0005886">
    <property type="term" value="C:plasma membrane"/>
    <property type="evidence" value="ECO:0007669"/>
    <property type="project" value="TreeGrafter"/>
</dbReference>
<dbReference type="InterPro" id="IPR050402">
    <property type="entry name" value="OR51/52/56-like"/>
</dbReference>
<keyword evidence="3" id="KW-0716">Sensory transduction</keyword>
<keyword evidence="7 9" id="KW-0472">Membrane</keyword>
<evidence type="ECO:0000256" key="5">
    <source>
        <dbReference type="ARBA" id="ARBA00022725"/>
    </source>
</evidence>
<evidence type="ECO:0000256" key="4">
    <source>
        <dbReference type="ARBA" id="ARBA00022692"/>
    </source>
</evidence>
<comment type="function">
    <text evidence="1">Odorant receptor.</text>
</comment>
<dbReference type="PRINTS" id="PR00245">
    <property type="entry name" value="OLFACTORYR"/>
</dbReference>
<accession>A0A8C8S5Y3</accession>
<evidence type="ECO:0000259" key="10">
    <source>
        <dbReference type="PROSITE" id="PS50262"/>
    </source>
</evidence>
<feature type="transmembrane region" description="Helical" evidence="9">
    <location>
        <begin position="62"/>
        <end position="84"/>
    </location>
</feature>
<feature type="transmembrane region" description="Helical" evidence="9">
    <location>
        <begin position="199"/>
        <end position="225"/>
    </location>
</feature>
<reference evidence="11" key="2">
    <citation type="submission" date="2025-09" db="UniProtKB">
        <authorList>
            <consortium name="Ensembl"/>
        </authorList>
    </citation>
    <scope>IDENTIFICATION</scope>
</reference>
<dbReference type="SUPFAM" id="SSF81321">
    <property type="entry name" value="Family A G protein-coupled receptor-like"/>
    <property type="match status" value="1"/>
</dbReference>
<keyword evidence="6 9" id="KW-1133">Transmembrane helix</keyword>
<feature type="transmembrane region" description="Helical" evidence="9">
    <location>
        <begin position="27"/>
        <end position="50"/>
    </location>
</feature>
<feature type="transmembrane region" description="Helical" evidence="9">
    <location>
        <begin position="104"/>
        <end position="125"/>
    </location>
</feature>
<evidence type="ECO:0000256" key="1">
    <source>
        <dbReference type="ARBA" id="ARBA00002936"/>
    </source>
</evidence>
<dbReference type="Ensembl" id="ENSPCET00000015401.1">
    <property type="protein sequence ID" value="ENSPCEP00000014870.1"/>
    <property type="gene ID" value="ENSPCEG00000011768.1"/>
</dbReference>
<reference evidence="11" key="1">
    <citation type="submission" date="2025-08" db="UniProtKB">
        <authorList>
            <consortium name="Ensembl"/>
        </authorList>
    </citation>
    <scope>IDENTIFICATION</scope>
</reference>
<dbReference type="Pfam" id="PF13853">
    <property type="entry name" value="7tm_4"/>
    <property type="match status" value="1"/>
</dbReference>
<evidence type="ECO:0000313" key="11">
    <source>
        <dbReference type="Ensembl" id="ENSPCEP00000014870.1"/>
    </source>
</evidence>
<organism evidence="11 12">
    <name type="scientific">Pelusios castaneus</name>
    <name type="common">West African mud turtle</name>
    <dbReference type="NCBI Taxonomy" id="367368"/>
    <lineage>
        <taxon>Eukaryota</taxon>
        <taxon>Metazoa</taxon>
        <taxon>Chordata</taxon>
        <taxon>Craniata</taxon>
        <taxon>Vertebrata</taxon>
        <taxon>Euteleostomi</taxon>
        <taxon>Archelosauria</taxon>
        <taxon>Testudinata</taxon>
        <taxon>Testudines</taxon>
        <taxon>Pleurodira</taxon>
        <taxon>Pelomedusidae</taxon>
        <taxon>Pelusios</taxon>
    </lineage>
</organism>
<dbReference type="AlphaFoldDB" id="A0A8C8S5Y3"/>
<dbReference type="GO" id="GO:0004984">
    <property type="term" value="F:olfactory receptor activity"/>
    <property type="evidence" value="ECO:0007669"/>
    <property type="project" value="InterPro"/>
</dbReference>
<dbReference type="InterPro" id="IPR017452">
    <property type="entry name" value="GPCR_Rhodpsn_7TM"/>
</dbReference>
<dbReference type="PRINTS" id="PR00237">
    <property type="entry name" value="GPCRRHODOPSN"/>
</dbReference>
<evidence type="ECO:0000256" key="8">
    <source>
        <dbReference type="ARBA" id="ARBA00023224"/>
    </source>
</evidence>
<dbReference type="PANTHER" id="PTHR26450:SF87">
    <property type="entry name" value="OLFACTORY RECEPTOR 51F2"/>
    <property type="match status" value="1"/>
</dbReference>
<keyword evidence="5" id="KW-0552">Olfaction</keyword>
<protein>
    <recommendedName>
        <fullName evidence="10">G-protein coupled receptors family 1 profile domain-containing protein</fullName>
    </recommendedName>
</protein>
<evidence type="ECO:0000256" key="6">
    <source>
        <dbReference type="ARBA" id="ARBA00022989"/>
    </source>
</evidence>
<dbReference type="InterPro" id="IPR000276">
    <property type="entry name" value="GPCR_Rhodpsn"/>
</dbReference>
<evidence type="ECO:0000313" key="12">
    <source>
        <dbReference type="Proteomes" id="UP000694393"/>
    </source>
</evidence>
<dbReference type="InterPro" id="IPR000725">
    <property type="entry name" value="Olfact_rcpt"/>
</dbReference>
<sequence length="311" mass="35439">MSDSNITDFNPSCFILLGIPGLEAVHVWISIPFCVMYTIAVLGNFTLLFIIRMEPNLHAPMYYFLCMLAVIDLVLSTSTLPKMLSIFWFNSREIDFSACLTQLYFIYCFTVMESGIFVALAYDRYVAICDPLRHSTILTNTVIGLAVLLRGALLVFPYPFLTRKWPYCRTNVIAHTYCEHLAVVKLACADISISSHYGLFVAFFVRGPDVFFITLSYIQILRAIFKLPTKEARLKTFGTCGSHVCVILAFYIPAIFSTITHRFGHNVPLHFHVIIANTYILVPPMLNPIIYGVRTKQIWDRLLQLFTRKGT</sequence>
<name>A0A8C8S5Y3_9SAUR</name>
<evidence type="ECO:0000256" key="2">
    <source>
        <dbReference type="ARBA" id="ARBA00004141"/>
    </source>
</evidence>
<dbReference type="Proteomes" id="UP000694393">
    <property type="component" value="Unplaced"/>
</dbReference>
<feature type="transmembrane region" description="Helical" evidence="9">
    <location>
        <begin position="237"/>
        <end position="259"/>
    </location>
</feature>
<dbReference type="GO" id="GO:0004930">
    <property type="term" value="F:G protein-coupled receptor activity"/>
    <property type="evidence" value="ECO:0007669"/>
    <property type="project" value="InterPro"/>
</dbReference>
<evidence type="ECO:0000256" key="3">
    <source>
        <dbReference type="ARBA" id="ARBA00022606"/>
    </source>
</evidence>
<evidence type="ECO:0000256" key="7">
    <source>
        <dbReference type="ARBA" id="ARBA00023136"/>
    </source>
</evidence>
<feature type="transmembrane region" description="Helical" evidence="9">
    <location>
        <begin position="137"/>
        <end position="156"/>
    </location>
</feature>
<dbReference type="CDD" id="cd15951">
    <property type="entry name" value="7tmA_OR52R_52L-like"/>
    <property type="match status" value="1"/>
</dbReference>
<dbReference type="PANTHER" id="PTHR26450">
    <property type="entry name" value="OLFACTORY RECEPTOR 56B1-RELATED"/>
    <property type="match status" value="1"/>
</dbReference>
<feature type="domain" description="G-protein coupled receptors family 1 profile" evidence="10">
    <location>
        <begin position="43"/>
        <end position="291"/>
    </location>
</feature>